<dbReference type="InterPro" id="IPR018764">
    <property type="entry name" value="RskA_C"/>
</dbReference>
<sequence length="248" mass="26581">MSHDIDAHTLAVPYALHALPDDEAAQFEEHLWLCSSCRDEVDEVREVAARLGAAESITTPVELRRRVLSEIAEVRPLPPVISEGEPAPAVRHDGARRWWPRIATGVAAALLVVVGVMTSVLVDQSRELDDSSDLRAEIGRVAGAPDMQQASGKVDGARVIALSSRTQNTTVLFSTGMEAPPDGKDYQAWFIDGDRMRSAGVIDEDDDGVRPLVAAGLDDAAQLGITVEPDGGSEQPTTNPLVVMDLES</sequence>
<evidence type="ECO:0000256" key="3">
    <source>
        <dbReference type="ARBA" id="ARBA00022475"/>
    </source>
</evidence>
<proteinExistence type="predicted"/>
<keyword evidence="14" id="KW-1185">Reference proteome</keyword>
<dbReference type="KEGG" id="sgrg:L0C25_19080"/>
<evidence type="ECO:0000256" key="8">
    <source>
        <dbReference type="ARBA" id="ARBA00023163"/>
    </source>
</evidence>
<dbReference type="AlphaFoldDB" id="A0AA46YKL8"/>
<comment type="subcellular location">
    <subcellularLocation>
        <location evidence="2">Cell membrane</location>
    </subcellularLocation>
    <subcellularLocation>
        <location evidence="1">Membrane</location>
        <topology evidence="1">Single-pass membrane protein</topology>
    </subcellularLocation>
</comment>
<evidence type="ECO:0000256" key="10">
    <source>
        <dbReference type="ARBA" id="ARBA00030803"/>
    </source>
</evidence>
<evidence type="ECO:0000256" key="6">
    <source>
        <dbReference type="ARBA" id="ARBA00023015"/>
    </source>
</evidence>
<evidence type="ECO:0000256" key="9">
    <source>
        <dbReference type="ARBA" id="ARBA00029829"/>
    </source>
</evidence>
<dbReference type="InterPro" id="IPR053877">
    <property type="entry name" value="RskA_N"/>
</dbReference>
<dbReference type="PANTHER" id="PTHR37461">
    <property type="entry name" value="ANTI-SIGMA-K FACTOR RSKA"/>
    <property type="match status" value="1"/>
</dbReference>
<dbReference type="Pfam" id="PF22618">
    <property type="entry name" value="RskA_N"/>
    <property type="match status" value="1"/>
</dbReference>
<evidence type="ECO:0000259" key="12">
    <source>
        <dbReference type="Pfam" id="PF22618"/>
    </source>
</evidence>
<protein>
    <recommendedName>
        <fullName evidence="10">Regulator of SigK</fullName>
    </recommendedName>
    <alternativeName>
        <fullName evidence="9">Sigma-K anti-sigma factor RskA</fullName>
    </alternativeName>
</protein>
<reference evidence="13" key="1">
    <citation type="submission" date="2022-01" db="EMBL/GenBank/DDBJ databases">
        <title>Nocardioidaceae gen. sp. A5X3R13.</title>
        <authorList>
            <person name="Lopez Marin M.A."/>
            <person name="Uhlik O."/>
        </authorList>
    </citation>
    <scope>NUCLEOTIDE SEQUENCE</scope>
    <source>
        <strain evidence="13">A5X3R13</strain>
    </source>
</reference>
<dbReference type="Proteomes" id="UP001164390">
    <property type="component" value="Chromosome"/>
</dbReference>
<evidence type="ECO:0000313" key="14">
    <source>
        <dbReference type="Proteomes" id="UP001164390"/>
    </source>
</evidence>
<evidence type="ECO:0000256" key="5">
    <source>
        <dbReference type="ARBA" id="ARBA00022989"/>
    </source>
</evidence>
<dbReference type="EMBL" id="CP094970">
    <property type="protein sequence ID" value="UYM04616.1"/>
    <property type="molecule type" value="Genomic_DNA"/>
</dbReference>
<dbReference type="GO" id="GO:0005886">
    <property type="term" value="C:plasma membrane"/>
    <property type="evidence" value="ECO:0007669"/>
    <property type="project" value="UniProtKB-SubCell"/>
</dbReference>
<evidence type="ECO:0000256" key="1">
    <source>
        <dbReference type="ARBA" id="ARBA00004167"/>
    </source>
</evidence>
<dbReference type="InterPro" id="IPR041916">
    <property type="entry name" value="Anti_sigma_zinc_sf"/>
</dbReference>
<feature type="domain" description="Anti-sigma-K factor RskA N-terminal" evidence="12">
    <location>
        <begin position="8"/>
        <end position="49"/>
    </location>
</feature>
<evidence type="ECO:0000259" key="11">
    <source>
        <dbReference type="Pfam" id="PF10099"/>
    </source>
</evidence>
<evidence type="ECO:0000256" key="4">
    <source>
        <dbReference type="ARBA" id="ARBA00022692"/>
    </source>
</evidence>
<gene>
    <name evidence="13" type="ORF">L0C25_19080</name>
</gene>
<keyword evidence="3" id="KW-1003">Cell membrane</keyword>
<dbReference type="Gene3D" id="1.10.10.1320">
    <property type="entry name" value="Anti-sigma factor, zinc-finger domain"/>
    <property type="match status" value="1"/>
</dbReference>
<evidence type="ECO:0000256" key="2">
    <source>
        <dbReference type="ARBA" id="ARBA00004236"/>
    </source>
</evidence>
<keyword evidence="7" id="KW-0472">Membrane</keyword>
<keyword evidence="4" id="KW-0812">Transmembrane</keyword>
<keyword evidence="8" id="KW-0804">Transcription</keyword>
<dbReference type="Pfam" id="PF10099">
    <property type="entry name" value="RskA_C"/>
    <property type="match status" value="1"/>
</dbReference>
<organism evidence="13 14">
    <name type="scientific">Solicola gregarius</name>
    <dbReference type="NCBI Taxonomy" id="2908642"/>
    <lineage>
        <taxon>Bacteria</taxon>
        <taxon>Bacillati</taxon>
        <taxon>Actinomycetota</taxon>
        <taxon>Actinomycetes</taxon>
        <taxon>Propionibacteriales</taxon>
        <taxon>Nocardioidaceae</taxon>
        <taxon>Solicola</taxon>
    </lineage>
</organism>
<keyword evidence="5" id="KW-1133">Transmembrane helix</keyword>
<dbReference type="PANTHER" id="PTHR37461:SF1">
    <property type="entry name" value="ANTI-SIGMA-K FACTOR RSKA"/>
    <property type="match status" value="1"/>
</dbReference>
<feature type="domain" description="Anti-sigma K factor RskA C-terminal" evidence="11">
    <location>
        <begin position="105"/>
        <end position="240"/>
    </location>
</feature>
<evidence type="ECO:0000256" key="7">
    <source>
        <dbReference type="ARBA" id="ARBA00023136"/>
    </source>
</evidence>
<accession>A0AA46YKL8</accession>
<dbReference type="GO" id="GO:0006417">
    <property type="term" value="P:regulation of translation"/>
    <property type="evidence" value="ECO:0007669"/>
    <property type="project" value="TreeGrafter"/>
</dbReference>
<dbReference type="GO" id="GO:0016989">
    <property type="term" value="F:sigma factor antagonist activity"/>
    <property type="evidence" value="ECO:0007669"/>
    <property type="project" value="TreeGrafter"/>
</dbReference>
<evidence type="ECO:0000313" key="13">
    <source>
        <dbReference type="EMBL" id="UYM04616.1"/>
    </source>
</evidence>
<dbReference type="RefSeq" id="WP_271633373.1">
    <property type="nucleotide sequence ID" value="NZ_CP094970.1"/>
</dbReference>
<keyword evidence="6" id="KW-0805">Transcription regulation</keyword>
<dbReference type="InterPro" id="IPR051474">
    <property type="entry name" value="Anti-sigma-K/W_factor"/>
</dbReference>
<name>A0AA46YKL8_9ACTN</name>